<keyword evidence="3" id="KW-1185">Reference proteome</keyword>
<comment type="caution">
    <text evidence="2">The sequence shown here is derived from an EMBL/GenBank/DDBJ whole genome shotgun (WGS) entry which is preliminary data.</text>
</comment>
<reference evidence="2 3" key="1">
    <citation type="submission" date="2019-06" db="EMBL/GenBank/DDBJ databases">
        <title>Sequencing the genomes of 1000 actinobacteria strains.</title>
        <authorList>
            <person name="Klenk H.-P."/>
        </authorList>
    </citation>
    <scope>NUCLEOTIDE SEQUENCE [LARGE SCALE GENOMIC DNA]</scope>
    <source>
        <strain evidence="2 3">DSM 25218</strain>
    </source>
</reference>
<dbReference type="AlphaFoldDB" id="A0A543A8S9"/>
<accession>A0A543A8S9</accession>
<dbReference type="SUPFAM" id="SSF53335">
    <property type="entry name" value="S-adenosyl-L-methionine-dependent methyltransferases"/>
    <property type="match status" value="1"/>
</dbReference>
<evidence type="ECO:0000259" key="1">
    <source>
        <dbReference type="Pfam" id="PF08241"/>
    </source>
</evidence>
<keyword evidence="2" id="KW-0489">Methyltransferase</keyword>
<dbReference type="Gene3D" id="3.40.50.150">
    <property type="entry name" value="Vaccinia Virus protein VP39"/>
    <property type="match status" value="1"/>
</dbReference>
<dbReference type="RefSeq" id="WP_246088113.1">
    <property type="nucleotide sequence ID" value="NZ_VFOV01000001.1"/>
</dbReference>
<name>A0A543A8S9_9ACTN</name>
<dbReference type="Pfam" id="PF08241">
    <property type="entry name" value="Methyltransf_11"/>
    <property type="match status" value="1"/>
</dbReference>
<dbReference type="InterPro" id="IPR029063">
    <property type="entry name" value="SAM-dependent_MTases_sf"/>
</dbReference>
<keyword evidence="2" id="KW-0808">Transferase</keyword>
<dbReference type="GO" id="GO:0032259">
    <property type="term" value="P:methylation"/>
    <property type="evidence" value="ECO:0007669"/>
    <property type="project" value="UniProtKB-KW"/>
</dbReference>
<feature type="domain" description="Methyltransferase type 11" evidence="1">
    <location>
        <begin position="57"/>
        <end position="153"/>
    </location>
</feature>
<sequence length="211" mass="22380">MKIPVPDVALRMLSRQLGGPAGPLGAVVARLLNKGNRTATESAVNALKLGGNETVADIGFGGGVGLELLLAAVPDGRVQGIEPSTDMLARARRTFRNELQSGQLVLYEAAMSSLPIADATLGGWISLNTIYFIADLEPAFAELARVLAPDGRGVLGVADPDWMAAQPFAKHSFTLRPINDVIGKLREAGFVVERLEIDRDGSTYSLLVCTR</sequence>
<evidence type="ECO:0000313" key="3">
    <source>
        <dbReference type="Proteomes" id="UP000320209"/>
    </source>
</evidence>
<dbReference type="EMBL" id="VFOV01000001">
    <property type="protein sequence ID" value="TQL68910.1"/>
    <property type="molecule type" value="Genomic_DNA"/>
</dbReference>
<protein>
    <submittedName>
        <fullName evidence="2">Methyltransferase family protein</fullName>
    </submittedName>
</protein>
<dbReference type="Proteomes" id="UP000320209">
    <property type="component" value="Unassembled WGS sequence"/>
</dbReference>
<evidence type="ECO:0000313" key="2">
    <source>
        <dbReference type="EMBL" id="TQL68910.1"/>
    </source>
</evidence>
<dbReference type="InterPro" id="IPR013216">
    <property type="entry name" value="Methyltransf_11"/>
</dbReference>
<proteinExistence type="predicted"/>
<dbReference type="GO" id="GO:0008757">
    <property type="term" value="F:S-adenosylmethionine-dependent methyltransferase activity"/>
    <property type="evidence" value="ECO:0007669"/>
    <property type="project" value="InterPro"/>
</dbReference>
<organism evidence="2 3">
    <name type="scientific">Nocardioides albertanoniae</name>
    <dbReference type="NCBI Taxonomy" id="1175486"/>
    <lineage>
        <taxon>Bacteria</taxon>
        <taxon>Bacillati</taxon>
        <taxon>Actinomycetota</taxon>
        <taxon>Actinomycetes</taxon>
        <taxon>Propionibacteriales</taxon>
        <taxon>Nocardioidaceae</taxon>
        <taxon>Nocardioides</taxon>
    </lineage>
</organism>
<gene>
    <name evidence="2" type="ORF">FB381_2811</name>
</gene>